<dbReference type="Proteomes" id="UP000266915">
    <property type="component" value="Unassembled WGS sequence"/>
</dbReference>
<dbReference type="Pfam" id="PF13193">
    <property type="entry name" value="AMP-binding_C"/>
    <property type="match status" value="1"/>
</dbReference>
<reference evidence="4 5" key="1">
    <citation type="submission" date="2018-11" db="EMBL/GenBank/DDBJ databases">
        <title>Sequencing the genomes of 1000 actinobacteria strains.</title>
        <authorList>
            <person name="Klenk H.-P."/>
        </authorList>
    </citation>
    <scope>NUCLEOTIDE SEQUENCE [LARGE SCALE GENOMIC DNA]</scope>
    <source>
        <strain evidence="4 5">DSM 14012</strain>
    </source>
</reference>
<dbReference type="InterPro" id="IPR020845">
    <property type="entry name" value="AMP-binding_CS"/>
</dbReference>
<protein>
    <submittedName>
        <fullName evidence="4">Long-chain acyl-CoA synthetase</fullName>
    </submittedName>
</protein>
<dbReference type="Gene3D" id="3.40.50.12780">
    <property type="entry name" value="N-terminal domain of ligase-like"/>
    <property type="match status" value="1"/>
</dbReference>
<evidence type="ECO:0000259" key="2">
    <source>
        <dbReference type="Pfam" id="PF00501"/>
    </source>
</evidence>
<dbReference type="InterPro" id="IPR000873">
    <property type="entry name" value="AMP-dep_synth/lig_dom"/>
</dbReference>
<dbReference type="SUPFAM" id="SSF56801">
    <property type="entry name" value="Acetyl-CoA synthetase-like"/>
    <property type="match status" value="1"/>
</dbReference>
<evidence type="ECO:0000313" key="4">
    <source>
        <dbReference type="EMBL" id="ROR81525.1"/>
    </source>
</evidence>
<dbReference type="AlphaFoldDB" id="A0A3N2C209"/>
<dbReference type="NCBIfam" id="NF004114">
    <property type="entry name" value="PRK05605.1"/>
    <property type="match status" value="1"/>
</dbReference>
<dbReference type="PANTHER" id="PTHR43767:SF1">
    <property type="entry name" value="NONRIBOSOMAL PEPTIDE SYNTHASE PES1 (EUROFUNG)-RELATED"/>
    <property type="match status" value="1"/>
</dbReference>
<keyword evidence="5" id="KW-1185">Reference proteome</keyword>
<name>A0A3N2C209_9MICO</name>
<dbReference type="Pfam" id="PF00501">
    <property type="entry name" value="AMP-binding"/>
    <property type="match status" value="1"/>
</dbReference>
<evidence type="ECO:0000256" key="1">
    <source>
        <dbReference type="SAM" id="MobiDB-lite"/>
    </source>
</evidence>
<proteinExistence type="predicted"/>
<dbReference type="InterPro" id="IPR025110">
    <property type="entry name" value="AMP-bd_C"/>
</dbReference>
<feature type="domain" description="AMP-dependent synthetase/ligase" evidence="2">
    <location>
        <begin position="65"/>
        <end position="454"/>
    </location>
</feature>
<dbReference type="CDD" id="cd05936">
    <property type="entry name" value="FC-FACS_FadD_like"/>
    <property type="match status" value="1"/>
</dbReference>
<dbReference type="PROSITE" id="PS00455">
    <property type="entry name" value="AMP_BINDING"/>
    <property type="match status" value="1"/>
</dbReference>
<accession>A0A3N2C209</accession>
<dbReference type="EMBL" id="RKHL01000001">
    <property type="protein sequence ID" value="ROR81525.1"/>
    <property type="molecule type" value="Genomic_DNA"/>
</dbReference>
<gene>
    <name evidence="4" type="ORF">EDD42_1587</name>
</gene>
<dbReference type="GO" id="GO:0016878">
    <property type="term" value="F:acid-thiol ligase activity"/>
    <property type="evidence" value="ECO:0007669"/>
    <property type="project" value="UniProtKB-ARBA"/>
</dbReference>
<feature type="region of interest" description="Disordered" evidence="1">
    <location>
        <begin position="18"/>
        <end position="40"/>
    </location>
</feature>
<feature type="domain" description="AMP-binding enzyme C-terminal" evidence="3">
    <location>
        <begin position="505"/>
        <end position="580"/>
    </location>
</feature>
<dbReference type="Gene3D" id="3.30.300.30">
    <property type="match status" value="1"/>
</dbReference>
<evidence type="ECO:0000259" key="3">
    <source>
        <dbReference type="Pfam" id="PF13193"/>
    </source>
</evidence>
<evidence type="ECO:0000313" key="5">
    <source>
        <dbReference type="Proteomes" id="UP000266915"/>
    </source>
</evidence>
<comment type="caution">
    <text evidence="4">The sequence shown here is derived from an EMBL/GenBank/DDBJ whole genome shotgun (WGS) entry which is preliminary data.</text>
</comment>
<organism evidence="4 5">
    <name type="scientific">Plantibacter flavus</name>
    <dbReference type="NCBI Taxonomy" id="150123"/>
    <lineage>
        <taxon>Bacteria</taxon>
        <taxon>Bacillati</taxon>
        <taxon>Actinomycetota</taxon>
        <taxon>Actinomycetes</taxon>
        <taxon>Micrococcales</taxon>
        <taxon>Microbacteriaceae</taxon>
        <taxon>Plantibacter</taxon>
    </lineage>
</organism>
<sequence length="596" mass="63622">MAVAPVYSPGTWSSVGLRPYSGTVTQNDSSSRPRPPHERPWLASYAADVPDDIPEQTGSLGDLVEASAASYPDAVALEFFGSTTTYTELEALIARAAAGLRALGVRAGDPVALMLPNCPQHIVAFYAVLRLGAVVIEHNPLYTPQELRHQFEDHRATFAIVWDKVAEHLQDFPADLAVHSLVTIDVTRAMPLHMRAALRLPIPKARASRAQLTAPVSGTVRWEQLLTSGPLPASHPKPATDALALIQYTSGTTGSPKGAALTHGNLLANAAQSRAWVPTVKRGEAVVYAVLPMFHAYGLTLCLTFAMSMGSRLVLFPKFDPALVLKVMKKRPPTFLPAVPPIADRLLTAATEQGVSLQGTEIAISGAMPLPHDLVVPFEAASGGFLVEGYGLSECSPVISANPVSTARKPGTIGLPLPSTEVRVVDPDDPETDRPAGEAGELLVRGPQVFHGYYNKPEETAAVLLPGGWFRTGDIVSIDEEGFMTVVDRIKELIITGGFNVSPSEVEQVLRGHASVADAAVVGLPDPHSGEQVVAAVVAAPGATVEPDALRAWAREILTPYKVPKRVVVVDELPKSLIGKVLRRQVRDEMLQADKD</sequence>
<dbReference type="InterPro" id="IPR042099">
    <property type="entry name" value="ANL_N_sf"/>
</dbReference>
<dbReference type="PANTHER" id="PTHR43767">
    <property type="entry name" value="LONG-CHAIN-FATTY-ACID--COA LIGASE"/>
    <property type="match status" value="1"/>
</dbReference>
<dbReference type="InterPro" id="IPR050237">
    <property type="entry name" value="ATP-dep_AMP-bd_enzyme"/>
</dbReference>
<dbReference type="InterPro" id="IPR045851">
    <property type="entry name" value="AMP-bd_C_sf"/>
</dbReference>